<sequence length="92" mass="10169">MTSHNSPHPLAGQTVTVNAHLHGNSGPHEFTVEDWNDRVFGQSWAAMERHPASMAYAIRTAWENLPLDNEVIYGKVGPFGHLIHVTEIQDAG</sequence>
<dbReference type="Proteomes" id="UP000470520">
    <property type="component" value="Unassembled WGS sequence"/>
</dbReference>
<dbReference type="RefSeq" id="WP_164188193.1">
    <property type="nucleotide sequence ID" value="NZ_JAAGMR010000145.1"/>
</dbReference>
<accession>A0A7K3QRC6</accession>
<protein>
    <submittedName>
        <fullName evidence="1">Uncharacterized protein</fullName>
    </submittedName>
</protein>
<evidence type="ECO:0000313" key="2">
    <source>
        <dbReference type="Proteomes" id="UP000470520"/>
    </source>
</evidence>
<dbReference type="AlphaFoldDB" id="A0A7K3QRC6"/>
<evidence type="ECO:0000313" key="1">
    <source>
        <dbReference type="EMBL" id="NEB92393.1"/>
    </source>
</evidence>
<comment type="caution">
    <text evidence="1">The sequence shown here is derived from an EMBL/GenBank/DDBJ whole genome shotgun (WGS) entry which is preliminary data.</text>
</comment>
<proteinExistence type="predicted"/>
<reference evidence="1 2" key="1">
    <citation type="submission" date="2020-01" db="EMBL/GenBank/DDBJ databases">
        <title>Insect and environment-associated Actinomycetes.</title>
        <authorList>
            <person name="Currrie C."/>
            <person name="Chevrette M."/>
            <person name="Carlson C."/>
            <person name="Stubbendieck R."/>
            <person name="Wendt-Pienkowski E."/>
        </authorList>
    </citation>
    <scope>NUCLEOTIDE SEQUENCE [LARGE SCALE GENOMIC DNA]</scope>
    <source>
        <strain evidence="1 2">SID7754</strain>
    </source>
</reference>
<name>A0A7K3QRC6_9ACTN</name>
<dbReference type="EMBL" id="JAAGMR010000145">
    <property type="protein sequence ID" value="NEB92393.1"/>
    <property type="molecule type" value="Genomic_DNA"/>
</dbReference>
<organism evidence="1 2">
    <name type="scientific">Streptomyces bauhiniae</name>
    <dbReference type="NCBI Taxonomy" id="2340725"/>
    <lineage>
        <taxon>Bacteria</taxon>
        <taxon>Bacillati</taxon>
        <taxon>Actinomycetota</taxon>
        <taxon>Actinomycetes</taxon>
        <taxon>Kitasatosporales</taxon>
        <taxon>Streptomycetaceae</taxon>
        <taxon>Streptomyces</taxon>
    </lineage>
</organism>
<gene>
    <name evidence="1" type="ORF">G3I21_11795</name>
</gene>